<keyword evidence="2" id="KW-0812">Transmembrane</keyword>
<organism evidence="3 4">
    <name type="scientific">Gordonia prachuapensis</name>
    <dbReference type="NCBI Taxonomy" id="3115651"/>
    <lineage>
        <taxon>Bacteria</taxon>
        <taxon>Bacillati</taxon>
        <taxon>Actinomycetota</taxon>
        <taxon>Actinomycetes</taxon>
        <taxon>Mycobacteriales</taxon>
        <taxon>Gordoniaceae</taxon>
        <taxon>Gordonia</taxon>
    </lineage>
</organism>
<dbReference type="RefSeq" id="WP_330504383.1">
    <property type="nucleotide sequence ID" value="NZ_JAZDUE010000006.1"/>
</dbReference>
<dbReference type="EMBL" id="JAZDUE010000006">
    <property type="protein sequence ID" value="MEE4023103.1"/>
    <property type="molecule type" value="Genomic_DNA"/>
</dbReference>
<evidence type="ECO:0000256" key="1">
    <source>
        <dbReference type="SAM" id="MobiDB-lite"/>
    </source>
</evidence>
<dbReference type="Proteomes" id="UP001335729">
    <property type="component" value="Unassembled WGS sequence"/>
</dbReference>
<feature type="region of interest" description="Disordered" evidence="1">
    <location>
        <begin position="1"/>
        <end position="34"/>
    </location>
</feature>
<gene>
    <name evidence="3" type="ORF">V1Y59_08450</name>
</gene>
<comment type="caution">
    <text evidence="3">The sequence shown here is derived from an EMBL/GenBank/DDBJ whole genome shotgun (WGS) entry which is preliminary data.</text>
</comment>
<keyword evidence="2" id="KW-1133">Transmembrane helix</keyword>
<reference evidence="3 4" key="1">
    <citation type="submission" date="2024-01" db="EMBL/GenBank/DDBJ databases">
        <title>Draft genome sequence of Gordonia sp. PKS22-38.</title>
        <authorList>
            <person name="Suphannarot A."/>
            <person name="Mingma R."/>
        </authorList>
    </citation>
    <scope>NUCLEOTIDE SEQUENCE [LARGE SCALE GENOMIC DNA]</scope>
    <source>
        <strain evidence="3 4">PKS22-38</strain>
    </source>
</reference>
<protein>
    <submittedName>
        <fullName evidence="3">Uncharacterized protein</fullName>
    </submittedName>
</protein>
<proteinExistence type="predicted"/>
<name>A0ABU7MS16_9ACTN</name>
<evidence type="ECO:0000256" key="2">
    <source>
        <dbReference type="SAM" id="Phobius"/>
    </source>
</evidence>
<accession>A0ABU7MS16</accession>
<sequence>MTSAEPPRPDGAHHAPARPAYWLPSGPMRPQRTWQRRTRSPIIIVSAVAGLALAAVAVVALGIGSVNAAMFTARGVVVCPTGQGQITPGAAVRIYDETGEDLATTALGPRRTEDGRCEMPFTADEVPSARGGYVVRVGDAFQETVSESALSQGVVLRPLP</sequence>
<keyword evidence="2" id="KW-0472">Membrane</keyword>
<keyword evidence="4" id="KW-1185">Reference proteome</keyword>
<evidence type="ECO:0000313" key="4">
    <source>
        <dbReference type="Proteomes" id="UP001335729"/>
    </source>
</evidence>
<evidence type="ECO:0000313" key="3">
    <source>
        <dbReference type="EMBL" id="MEE4023103.1"/>
    </source>
</evidence>
<feature type="transmembrane region" description="Helical" evidence="2">
    <location>
        <begin position="42"/>
        <end position="64"/>
    </location>
</feature>